<reference evidence="5 6" key="1">
    <citation type="submission" date="2019-12" db="EMBL/GenBank/DDBJ databases">
        <title>Comparative genomics gives insights into the taxonomy of the Azoarcus-Aromatoleum group and reveals separate origins of nif in the plant-associated Azoarcus and non-plant-associated Aromatoleum sub-groups.</title>
        <authorList>
            <person name="Lafos M."/>
            <person name="Maluk M."/>
            <person name="Batista M."/>
            <person name="Junghare M."/>
            <person name="Carmona M."/>
            <person name="Faoro H."/>
            <person name="Cruz L.M."/>
            <person name="Battistoni F."/>
            <person name="De Souza E."/>
            <person name="Pedrosa F."/>
            <person name="Chen W.-M."/>
            <person name="Poole P.S."/>
            <person name="Dixon R.A."/>
            <person name="James E.K."/>
        </authorList>
    </citation>
    <scope>NUCLEOTIDE SEQUENCE [LARGE SCALE GENOMIC DNA]</scope>
    <source>
        <strain evidence="5 6">T</strain>
    </source>
</reference>
<comment type="caution">
    <text evidence="5">The sequence shown here is derived from an EMBL/GenBank/DDBJ whole genome shotgun (WGS) entry which is preliminary data.</text>
</comment>
<dbReference type="Gene3D" id="1.20.1270.370">
    <property type="match status" value="1"/>
</dbReference>
<dbReference type="Gene3D" id="3.40.50.11890">
    <property type="match status" value="1"/>
</dbReference>
<sequence>MNTVLDKFAQAAQRPYEHVKAWKQERGVKAVGTLPMHFPAEIIHATGALPVIVQEMPDAITSGGGAMYPFFCGYTRSIVDQVTEDQLGFLDAIMFTDHCVQLLSAADVIRISRPETTIHFHQLIASLRQPWSLESSVKTLRELVADLEEVLGVVVTEEALRHSISVFNENRRLIRDLYQMRRTGQIQLRASQMQHIVKSSMVMDKETHNALLRELIASLKTSTAPRSDEVAIFVSGHLCHAPRPEILDLIEDCGATIVDDDLYTGYRYVSTDVDAGIGDPIVALATAYIRKNDNVPCPTRIDPEVDWEEWLLGAVDRCGAQGLVVLLVKFCEPHYFAYPRIKAAFERNEVPHLMIETEHDGVAMENVRTKVESFVEMIKVQRAARAVAA</sequence>
<gene>
    <name evidence="5" type="ORF">GPA27_03335</name>
</gene>
<dbReference type="Gene3D" id="3.40.50.11900">
    <property type="match status" value="1"/>
</dbReference>
<proteinExistence type="inferred from homology"/>
<keyword evidence="6" id="KW-1185">Reference proteome</keyword>
<evidence type="ECO:0000256" key="3">
    <source>
        <dbReference type="ARBA" id="ARBA00023004"/>
    </source>
</evidence>
<dbReference type="Pfam" id="PF06050">
    <property type="entry name" value="HGD-D"/>
    <property type="match status" value="1"/>
</dbReference>
<keyword evidence="3" id="KW-0408">Iron</keyword>
<dbReference type="PANTHER" id="PTHR30548">
    <property type="entry name" value="2-HYDROXYGLUTARYL-COA DEHYDRATASE, D-COMPONENT-RELATED"/>
    <property type="match status" value="1"/>
</dbReference>
<dbReference type="Proteomes" id="UP000634522">
    <property type="component" value="Unassembled WGS sequence"/>
</dbReference>
<dbReference type="EMBL" id="WTVS01000004">
    <property type="protein sequence ID" value="NMF96428.1"/>
    <property type="molecule type" value="Genomic_DNA"/>
</dbReference>
<evidence type="ECO:0000313" key="5">
    <source>
        <dbReference type="EMBL" id="NMF96428.1"/>
    </source>
</evidence>
<dbReference type="RefSeq" id="WP_169137819.1">
    <property type="nucleotide sequence ID" value="NZ_WTVS01000004.1"/>
</dbReference>
<protein>
    <submittedName>
        <fullName evidence="5">2-hydroxyacyl-CoA dehydratase</fullName>
    </submittedName>
</protein>
<comment type="similarity">
    <text evidence="1">Belongs to the FldB/FldC dehydratase alpha/beta subunit family.</text>
</comment>
<name>A0ABX1NB35_9RHOO</name>
<organism evidence="5 6">
    <name type="scientific">Aromatoleum toluolicum</name>
    <dbReference type="NCBI Taxonomy" id="90060"/>
    <lineage>
        <taxon>Bacteria</taxon>
        <taxon>Pseudomonadati</taxon>
        <taxon>Pseudomonadota</taxon>
        <taxon>Betaproteobacteria</taxon>
        <taxon>Rhodocyclales</taxon>
        <taxon>Rhodocyclaceae</taxon>
        <taxon>Aromatoleum</taxon>
    </lineage>
</organism>
<accession>A0ABX1NB35</accession>
<evidence type="ECO:0000256" key="4">
    <source>
        <dbReference type="ARBA" id="ARBA00023014"/>
    </source>
</evidence>
<dbReference type="InterPro" id="IPR010327">
    <property type="entry name" value="FldB/FldC_alpha/beta"/>
</dbReference>
<keyword evidence="4" id="KW-0411">Iron-sulfur</keyword>
<evidence type="ECO:0000313" key="6">
    <source>
        <dbReference type="Proteomes" id="UP000634522"/>
    </source>
</evidence>
<evidence type="ECO:0000256" key="1">
    <source>
        <dbReference type="ARBA" id="ARBA00005806"/>
    </source>
</evidence>
<keyword evidence="2" id="KW-0479">Metal-binding</keyword>
<evidence type="ECO:0000256" key="2">
    <source>
        <dbReference type="ARBA" id="ARBA00022723"/>
    </source>
</evidence>
<dbReference type="PANTHER" id="PTHR30548:SF5">
    <property type="entry name" value="SUBUNIT OF OXYGEN-SENSITIVE 2-HYDROXYISOCAPROYL-COA DEHYDRATASE"/>
    <property type="match status" value="1"/>
</dbReference>